<accession>A0ABP4BSS7</accession>
<organism evidence="1 2">
    <name type="scientific">Nonomuraea longicatena</name>
    <dbReference type="NCBI Taxonomy" id="83682"/>
    <lineage>
        <taxon>Bacteria</taxon>
        <taxon>Bacillati</taxon>
        <taxon>Actinomycetota</taxon>
        <taxon>Actinomycetes</taxon>
        <taxon>Streptosporangiales</taxon>
        <taxon>Streptosporangiaceae</taxon>
        <taxon>Nonomuraea</taxon>
    </lineage>
</organism>
<keyword evidence="2" id="KW-1185">Reference proteome</keyword>
<reference evidence="2" key="1">
    <citation type="journal article" date="2019" name="Int. J. Syst. Evol. Microbiol.">
        <title>The Global Catalogue of Microorganisms (GCM) 10K type strain sequencing project: providing services to taxonomists for standard genome sequencing and annotation.</title>
        <authorList>
            <consortium name="The Broad Institute Genomics Platform"/>
            <consortium name="The Broad Institute Genome Sequencing Center for Infectious Disease"/>
            <person name="Wu L."/>
            <person name="Ma J."/>
        </authorList>
    </citation>
    <scope>NUCLEOTIDE SEQUENCE [LARGE SCALE GENOMIC DNA]</scope>
    <source>
        <strain evidence="2">JCM 11136</strain>
    </source>
</reference>
<dbReference type="EMBL" id="BAAAHQ010000065">
    <property type="protein sequence ID" value="GAA0954326.1"/>
    <property type="molecule type" value="Genomic_DNA"/>
</dbReference>
<proteinExistence type="predicted"/>
<gene>
    <name evidence="1" type="ORF">GCM10009560_78170</name>
</gene>
<name>A0ABP4BSS7_9ACTN</name>
<evidence type="ECO:0000313" key="1">
    <source>
        <dbReference type="EMBL" id="GAA0954326.1"/>
    </source>
</evidence>
<evidence type="ECO:0000313" key="2">
    <source>
        <dbReference type="Proteomes" id="UP001501578"/>
    </source>
</evidence>
<protein>
    <submittedName>
        <fullName evidence="1">Uncharacterized protein</fullName>
    </submittedName>
</protein>
<dbReference type="RefSeq" id="WP_343955396.1">
    <property type="nucleotide sequence ID" value="NZ_BAAAHQ010000065.1"/>
</dbReference>
<sequence length="71" mass="8399">MYSQGTKGISRIKSWIQELTHWADREICMEPDEFAHRRGWSVTRLGFGARCYRDPRFDQRRAPARVAEEVS</sequence>
<comment type="caution">
    <text evidence="1">The sequence shown here is derived from an EMBL/GenBank/DDBJ whole genome shotgun (WGS) entry which is preliminary data.</text>
</comment>
<dbReference type="Proteomes" id="UP001501578">
    <property type="component" value="Unassembled WGS sequence"/>
</dbReference>